<dbReference type="EMBL" id="CAJVPZ010012965">
    <property type="protein sequence ID" value="CAG8644785.1"/>
    <property type="molecule type" value="Genomic_DNA"/>
</dbReference>
<protein>
    <submittedName>
        <fullName evidence="1">18462_t:CDS:1</fullName>
    </submittedName>
</protein>
<sequence>IQEDSKEKFAEAQERLRLRAFTLRVAEEEGWTVAGKIPKPIPNEGNEFKDLLEVQEEVDFFGTKAVIKVGNYAREKENKQESSLAPTRVSDHVCTRTFGVRKTLEEPEMQILGSAHLAVRDLSQKAKALAKEAKFELDVDSPQEDGILAFIMWLDVIGVTFQILRVLQVGNKERGCED</sequence>
<organism evidence="1 2">
    <name type="scientific">Racocetra fulgida</name>
    <dbReference type="NCBI Taxonomy" id="60492"/>
    <lineage>
        <taxon>Eukaryota</taxon>
        <taxon>Fungi</taxon>
        <taxon>Fungi incertae sedis</taxon>
        <taxon>Mucoromycota</taxon>
        <taxon>Glomeromycotina</taxon>
        <taxon>Glomeromycetes</taxon>
        <taxon>Diversisporales</taxon>
        <taxon>Gigasporaceae</taxon>
        <taxon>Racocetra</taxon>
    </lineage>
</organism>
<dbReference type="OrthoDB" id="2482496at2759"/>
<name>A0A9N9H3L5_9GLOM</name>
<dbReference type="AlphaFoldDB" id="A0A9N9H3L5"/>
<gene>
    <name evidence="1" type="ORF">RFULGI_LOCUS8215</name>
</gene>
<comment type="caution">
    <text evidence="1">The sequence shown here is derived from an EMBL/GenBank/DDBJ whole genome shotgun (WGS) entry which is preliminary data.</text>
</comment>
<proteinExistence type="predicted"/>
<reference evidence="1" key="1">
    <citation type="submission" date="2021-06" db="EMBL/GenBank/DDBJ databases">
        <authorList>
            <person name="Kallberg Y."/>
            <person name="Tangrot J."/>
            <person name="Rosling A."/>
        </authorList>
    </citation>
    <scope>NUCLEOTIDE SEQUENCE</scope>
    <source>
        <strain evidence="1">IN212</strain>
    </source>
</reference>
<dbReference type="Proteomes" id="UP000789396">
    <property type="component" value="Unassembled WGS sequence"/>
</dbReference>
<accession>A0A9N9H3L5</accession>
<feature type="non-terminal residue" evidence="1">
    <location>
        <position position="178"/>
    </location>
</feature>
<evidence type="ECO:0000313" key="2">
    <source>
        <dbReference type="Proteomes" id="UP000789396"/>
    </source>
</evidence>
<evidence type="ECO:0000313" key="1">
    <source>
        <dbReference type="EMBL" id="CAG8644785.1"/>
    </source>
</evidence>
<keyword evidence="2" id="KW-1185">Reference proteome</keyword>